<evidence type="ECO:0000313" key="2">
    <source>
        <dbReference type="EMBL" id="KAL0637443.1"/>
    </source>
</evidence>
<dbReference type="PROSITE" id="PS51184">
    <property type="entry name" value="JMJC"/>
    <property type="match status" value="1"/>
</dbReference>
<evidence type="ECO:0000259" key="1">
    <source>
        <dbReference type="PROSITE" id="PS51184"/>
    </source>
</evidence>
<reference evidence="2 3" key="1">
    <citation type="submission" date="2024-02" db="EMBL/GenBank/DDBJ databases">
        <title>Discinaceae phylogenomics.</title>
        <authorList>
            <person name="Dirks A.C."/>
            <person name="James T.Y."/>
        </authorList>
    </citation>
    <scope>NUCLEOTIDE SEQUENCE [LARGE SCALE GENOMIC DNA]</scope>
    <source>
        <strain evidence="2 3">ACD0624</strain>
    </source>
</reference>
<comment type="caution">
    <text evidence="2">The sequence shown here is derived from an EMBL/GenBank/DDBJ whole genome shotgun (WGS) entry which is preliminary data.</text>
</comment>
<accession>A0ABR3GNJ0</accession>
<dbReference type="PANTHER" id="PTHR12461:SF105">
    <property type="entry name" value="HYPOXIA-INDUCIBLE FACTOR 1-ALPHA INHIBITOR"/>
    <property type="match status" value="1"/>
</dbReference>
<dbReference type="Proteomes" id="UP001447188">
    <property type="component" value="Unassembled WGS sequence"/>
</dbReference>
<dbReference type="SMART" id="SM00558">
    <property type="entry name" value="JmjC"/>
    <property type="match status" value="1"/>
</dbReference>
<dbReference type="Pfam" id="PF13621">
    <property type="entry name" value="Cupin_8"/>
    <property type="match status" value="1"/>
</dbReference>
<dbReference type="EMBL" id="JBBBZM010000034">
    <property type="protein sequence ID" value="KAL0637443.1"/>
    <property type="molecule type" value="Genomic_DNA"/>
</dbReference>
<dbReference type="PANTHER" id="PTHR12461">
    <property type="entry name" value="HYPOXIA-INDUCIBLE FACTOR 1 ALPHA INHIBITOR-RELATED"/>
    <property type="match status" value="1"/>
</dbReference>
<dbReference type="Gene3D" id="2.60.120.650">
    <property type="entry name" value="Cupin"/>
    <property type="match status" value="1"/>
</dbReference>
<dbReference type="InterPro" id="IPR003347">
    <property type="entry name" value="JmjC_dom"/>
</dbReference>
<keyword evidence="3" id="KW-1185">Reference proteome</keyword>
<protein>
    <recommendedName>
        <fullName evidence="1">JmjC domain-containing protein</fullName>
    </recommendedName>
</protein>
<organism evidence="2 3">
    <name type="scientific">Discina gigas</name>
    <dbReference type="NCBI Taxonomy" id="1032678"/>
    <lineage>
        <taxon>Eukaryota</taxon>
        <taxon>Fungi</taxon>
        <taxon>Dikarya</taxon>
        <taxon>Ascomycota</taxon>
        <taxon>Pezizomycotina</taxon>
        <taxon>Pezizomycetes</taxon>
        <taxon>Pezizales</taxon>
        <taxon>Discinaceae</taxon>
        <taxon>Discina</taxon>
    </lineage>
</organism>
<name>A0ABR3GNJ0_9PEZI</name>
<dbReference type="InterPro" id="IPR041667">
    <property type="entry name" value="Cupin_8"/>
</dbReference>
<sequence length="229" mass="25043">MDISSTFRSLLGERSDLLVSLESTSADNKIFTQTSLPFTVFLDYLSLSNVSPEVPSLYLAQEPLLQSFPQLSEYLLPVPEYVARAGRGDIYSTRLWMGRAGQTNTPLHKDPNPNLFVQLAGRKRARLFSPEFGSELMGKYSGGGAERKFRTGDEMMVGKQKEDLEAAVWSEGVEGGEIVGFETELGAGDGLFIPKGWWHAVKGVGEGGVNASVIPSHYISELCVSKDTD</sequence>
<proteinExistence type="predicted"/>
<gene>
    <name evidence="2" type="ORF">Q9L58_003498</name>
</gene>
<evidence type="ECO:0000313" key="3">
    <source>
        <dbReference type="Proteomes" id="UP001447188"/>
    </source>
</evidence>
<feature type="domain" description="JmjC" evidence="1">
    <location>
        <begin position="51"/>
        <end position="229"/>
    </location>
</feature>
<dbReference type="SUPFAM" id="SSF51197">
    <property type="entry name" value="Clavaminate synthase-like"/>
    <property type="match status" value="1"/>
</dbReference>